<dbReference type="GO" id="GO:0016747">
    <property type="term" value="F:acyltransferase activity, transferring groups other than amino-acyl groups"/>
    <property type="evidence" value="ECO:0007669"/>
    <property type="project" value="InterPro"/>
</dbReference>
<dbReference type="EMBL" id="JAAQHG020000023">
    <property type="protein sequence ID" value="KAL1584876.1"/>
    <property type="molecule type" value="Genomic_DNA"/>
</dbReference>
<keyword evidence="3" id="KW-1185">Reference proteome</keyword>
<feature type="domain" description="N-acetyltransferase" evidence="1">
    <location>
        <begin position="14"/>
        <end position="192"/>
    </location>
</feature>
<dbReference type="GeneID" id="96008118"/>
<evidence type="ECO:0000313" key="3">
    <source>
        <dbReference type="Proteomes" id="UP000803884"/>
    </source>
</evidence>
<dbReference type="InterPro" id="IPR000182">
    <property type="entry name" value="GNAT_dom"/>
</dbReference>
<protein>
    <submittedName>
        <fullName evidence="2">FsC-acetyl coenzyme A-N(2)-transacetylase</fullName>
    </submittedName>
</protein>
<accession>A0AB34KM39</accession>
<dbReference type="Gene3D" id="3.40.630.30">
    <property type="match status" value="1"/>
</dbReference>
<sequence length="198" mass="22213">MTIKGQATLRTARLELVPLRAEHREFTMKLDMDPEVMKTVAFGRPFTEDEAIQVHTWLMESAQKLPGLGCWAGFSQGDFVGWWILAACPAPDASEGDGPERLIPNKTEYGFRVSPKYWGRGFAKEGAREMVRHAFQDLELDEVIGETMTVNSASRAVMAGSGLKHVDTFFNKYDTPPAGIEEGEVRYKVTRDEWRVAA</sequence>
<organism evidence="2 3">
    <name type="scientific">Cladosporium halotolerans</name>
    <dbReference type="NCBI Taxonomy" id="1052096"/>
    <lineage>
        <taxon>Eukaryota</taxon>
        <taxon>Fungi</taxon>
        <taxon>Dikarya</taxon>
        <taxon>Ascomycota</taxon>
        <taxon>Pezizomycotina</taxon>
        <taxon>Dothideomycetes</taxon>
        <taxon>Dothideomycetidae</taxon>
        <taxon>Cladosporiales</taxon>
        <taxon>Cladosporiaceae</taxon>
        <taxon>Cladosporium</taxon>
    </lineage>
</organism>
<dbReference type="InterPro" id="IPR051531">
    <property type="entry name" value="N-acetyltransferase"/>
</dbReference>
<dbReference type="Pfam" id="PF13302">
    <property type="entry name" value="Acetyltransf_3"/>
    <property type="match status" value="1"/>
</dbReference>
<dbReference type="PANTHER" id="PTHR43792:SF16">
    <property type="entry name" value="N-ACETYLTRANSFERASE DOMAIN-CONTAINING PROTEIN"/>
    <property type="match status" value="1"/>
</dbReference>
<dbReference type="Proteomes" id="UP000803884">
    <property type="component" value="Unassembled WGS sequence"/>
</dbReference>
<proteinExistence type="predicted"/>
<dbReference type="RefSeq" id="XP_069227982.1">
    <property type="nucleotide sequence ID" value="XM_069375280.1"/>
</dbReference>
<dbReference type="SUPFAM" id="SSF55729">
    <property type="entry name" value="Acyl-CoA N-acyltransferases (Nat)"/>
    <property type="match status" value="1"/>
</dbReference>
<evidence type="ECO:0000259" key="1">
    <source>
        <dbReference type="PROSITE" id="PS51186"/>
    </source>
</evidence>
<gene>
    <name evidence="2" type="primary">sidG</name>
    <name evidence="2" type="ORF">WHR41_06675</name>
</gene>
<reference evidence="2 3" key="1">
    <citation type="journal article" date="2020" name="Microbiol. Resour. Announc.">
        <title>Draft Genome Sequence of a Cladosporium Species Isolated from the Mesophotic Ascidian Didemnum maculosum.</title>
        <authorList>
            <person name="Gioti A."/>
            <person name="Siaperas R."/>
            <person name="Nikolaivits E."/>
            <person name="Le Goff G."/>
            <person name="Ouazzani J."/>
            <person name="Kotoulas G."/>
            <person name="Topakas E."/>
        </authorList>
    </citation>
    <scope>NUCLEOTIDE SEQUENCE [LARGE SCALE GENOMIC DNA]</scope>
    <source>
        <strain evidence="2 3">TM138-S3</strain>
    </source>
</reference>
<dbReference type="PROSITE" id="PS51186">
    <property type="entry name" value="GNAT"/>
    <property type="match status" value="1"/>
</dbReference>
<evidence type="ECO:0000313" key="2">
    <source>
        <dbReference type="EMBL" id="KAL1584876.1"/>
    </source>
</evidence>
<comment type="caution">
    <text evidence="2">The sequence shown here is derived from an EMBL/GenBank/DDBJ whole genome shotgun (WGS) entry which is preliminary data.</text>
</comment>
<dbReference type="InterPro" id="IPR016181">
    <property type="entry name" value="Acyl_CoA_acyltransferase"/>
</dbReference>
<name>A0AB34KM39_9PEZI</name>
<dbReference type="PANTHER" id="PTHR43792">
    <property type="entry name" value="GNAT FAMILY, PUTATIVE (AFU_ORTHOLOGUE AFUA_3G00765)-RELATED-RELATED"/>
    <property type="match status" value="1"/>
</dbReference>
<dbReference type="AlphaFoldDB" id="A0AB34KM39"/>